<dbReference type="PANTHER" id="PTHR48079">
    <property type="entry name" value="PROTEIN YEEZ"/>
    <property type="match status" value="1"/>
</dbReference>
<gene>
    <name evidence="2" type="ORF">GCM10011419_19280</name>
</gene>
<organism evidence="2 3">
    <name type="scientific">Vogesella fluminis</name>
    <dbReference type="NCBI Taxonomy" id="1069161"/>
    <lineage>
        <taxon>Bacteria</taxon>
        <taxon>Pseudomonadati</taxon>
        <taxon>Pseudomonadota</taxon>
        <taxon>Betaproteobacteria</taxon>
        <taxon>Neisseriales</taxon>
        <taxon>Chromobacteriaceae</taxon>
        <taxon>Vogesella</taxon>
    </lineage>
</organism>
<dbReference type="InterPro" id="IPR036291">
    <property type="entry name" value="NAD(P)-bd_dom_sf"/>
</dbReference>
<protein>
    <submittedName>
        <fullName evidence="2">NAD(P)-dependent oxidoreductase</fullName>
    </submittedName>
</protein>
<proteinExistence type="predicted"/>
<dbReference type="InterPro" id="IPR051783">
    <property type="entry name" value="NAD(P)-dependent_oxidoreduct"/>
</dbReference>
<reference evidence="3" key="1">
    <citation type="journal article" date="2019" name="Int. J. Syst. Evol. Microbiol.">
        <title>The Global Catalogue of Microorganisms (GCM) 10K type strain sequencing project: providing services to taxonomists for standard genome sequencing and annotation.</title>
        <authorList>
            <consortium name="The Broad Institute Genomics Platform"/>
            <consortium name="The Broad Institute Genome Sequencing Center for Infectious Disease"/>
            <person name="Wu L."/>
            <person name="Ma J."/>
        </authorList>
    </citation>
    <scope>NUCLEOTIDE SEQUENCE [LARGE SCALE GENOMIC DNA]</scope>
    <source>
        <strain evidence="3">KCTC 23713</strain>
    </source>
</reference>
<dbReference type="Pfam" id="PF13460">
    <property type="entry name" value="NAD_binding_10"/>
    <property type="match status" value="1"/>
</dbReference>
<accession>A0ABQ3HB91</accession>
<dbReference type="CDD" id="cd05266">
    <property type="entry name" value="SDR_a4"/>
    <property type="match status" value="1"/>
</dbReference>
<dbReference type="Gene3D" id="3.40.50.720">
    <property type="entry name" value="NAD(P)-binding Rossmann-like Domain"/>
    <property type="match status" value="1"/>
</dbReference>
<comment type="caution">
    <text evidence="2">The sequence shown here is derived from an EMBL/GenBank/DDBJ whole genome shotgun (WGS) entry which is preliminary data.</text>
</comment>
<evidence type="ECO:0000259" key="1">
    <source>
        <dbReference type="Pfam" id="PF13460"/>
    </source>
</evidence>
<dbReference type="PANTHER" id="PTHR48079:SF6">
    <property type="entry name" value="NAD(P)-BINDING DOMAIN-CONTAINING PROTEIN-RELATED"/>
    <property type="match status" value="1"/>
</dbReference>
<evidence type="ECO:0000313" key="2">
    <source>
        <dbReference type="EMBL" id="GHD77922.1"/>
    </source>
</evidence>
<evidence type="ECO:0000313" key="3">
    <source>
        <dbReference type="Proteomes" id="UP000662678"/>
    </source>
</evidence>
<keyword evidence="3" id="KW-1185">Reference proteome</keyword>
<dbReference type="Proteomes" id="UP000662678">
    <property type="component" value="Unassembled WGS sequence"/>
</dbReference>
<dbReference type="SUPFAM" id="SSF51735">
    <property type="entry name" value="NAD(P)-binding Rossmann-fold domains"/>
    <property type="match status" value="1"/>
</dbReference>
<name>A0ABQ3HB91_9NEIS</name>
<feature type="domain" description="NAD(P)-binding" evidence="1">
    <location>
        <begin position="8"/>
        <end position="204"/>
    </location>
</feature>
<dbReference type="InterPro" id="IPR016040">
    <property type="entry name" value="NAD(P)-bd_dom"/>
</dbReference>
<sequence length="288" mass="31553">MRTLLIIGTGDIARRALPLLLPHWRILALTRRPETAAQWRQLGARPVPGDLDDARSLGRLAGLADAVLYTAPPPECGNTDPRMRKALSQLAKTGSLPQQIVYISTSGVYGNADGKLLDECAPLRPTSARAHRRVDAEHALRSFAIAHGSALTILRAPGIYAAERLPVTRLLNGTPLIDAAEDSIGNHIHADDLARLCAAALQQPHGGIRVYNACDSQPLPVGQWYDKLADTLGYPRAPRLPRDEVRRQVSPGLWSFLAESRRLSNARVLRELPGCIHYPTVDELLRRL</sequence>
<dbReference type="EMBL" id="BMYP01000022">
    <property type="protein sequence ID" value="GHD77922.1"/>
    <property type="molecule type" value="Genomic_DNA"/>
</dbReference>
<dbReference type="RefSeq" id="WP_189353435.1">
    <property type="nucleotide sequence ID" value="NZ_BMYP01000022.1"/>
</dbReference>